<reference evidence="2" key="1">
    <citation type="journal article" date="2019" name="Int. J. Syst. Evol. Microbiol.">
        <title>The Global Catalogue of Microorganisms (GCM) 10K type strain sequencing project: providing services to taxonomists for standard genome sequencing and annotation.</title>
        <authorList>
            <consortium name="The Broad Institute Genomics Platform"/>
            <consortium name="The Broad Institute Genome Sequencing Center for Infectious Disease"/>
            <person name="Wu L."/>
            <person name="Ma J."/>
        </authorList>
    </citation>
    <scope>NUCLEOTIDE SEQUENCE [LARGE SCALE GENOMIC DNA]</scope>
    <source>
        <strain evidence="2">CCM 320</strain>
    </source>
</reference>
<sequence length="314" mass="36343">MEVLFEIPIDIKKGLESGVYKRIGGVIVKSEGKAEIVTWLKEIPKAKASSGTLLVKVTSLGKAALSAADYFYLYENFQRINKKLDDITLKIDSQNFSKVQSGLKLAAEAEKMKDIFLAKDQILKARTLLEEGSNRLQNIFASINKKEKNYKEKRMHYLSTIIQAELGIVRSYMWHNEYELANVRLLHLKRYLIENCLKQIDDEINFHVAWYWKVIVSPIMVSVIIPQTISSLVYDVITNKEIKGIPLNEELRRLEKSNLEEEAKLEAMLIKVEEENYKLSKEVQTLINFDDFLKGYTLELDYYEAEHNKSEKLP</sequence>
<evidence type="ECO:0000313" key="1">
    <source>
        <dbReference type="EMBL" id="MFC3210739.1"/>
    </source>
</evidence>
<organism evidence="1 2">
    <name type="scientific">Planomicrobium okeanokoites</name>
    <name type="common">Planococcus okeanokoites</name>
    <name type="synonym">Flavobacterium okeanokoites</name>
    <dbReference type="NCBI Taxonomy" id="244"/>
    <lineage>
        <taxon>Bacteria</taxon>
        <taxon>Bacillati</taxon>
        <taxon>Bacillota</taxon>
        <taxon>Bacilli</taxon>
        <taxon>Bacillales</taxon>
        <taxon>Caryophanaceae</taxon>
        <taxon>Planomicrobium</taxon>
    </lineage>
</organism>
<keyword evidence="2" id="KW-1185">Reference proteome</keyword>
<name>A0ABV7KMV2_PLAOK</name>
<accession>A0ABV7KMV2</accession>
<dbReference type="EMBL" id="JBHRUJ010000010">
    <property type="protein sequence ID" value="MFC3210739.1"/>
    <property type="molecule type" value="Genomic_DNA"/>
</dbReference>
<dbReference type="RefSeq" id="WP_117314042.1">
    <property type="nucleotide sequence ID" value="NZ_JBHRUJ010000010.1"/>
</dbReference>
<proteinExistence type="predicted"/>
<comment type="caution">
    <text evidence="1">The sequence shown here is derived from an EMBL/GenBank/DDBJ whole genome shotgun (WGS) entry which is preliminary data.</text>
</comment>
<evidence type="ECO:0000313" key="2">
    <source>
        <dbReference type="Proteomes" id="UP001595625"/>
    </source>
</evidence>
<protein>
    <submittedName>
        <fullName evidence="1">Uncharacterized protein</fullName>
    </submittedName>
</protein>
<dbReference type="Proteomes" id="UP001595625">
    <property type="component" value="Unassembled WGS sequence"/>
</dbReference>
<gene>
    <name evidence="1" type="ORF">ACFOEJ_06640</name>
</gene>